<comment type="function">
    <text evidence="8">3'-5' exoribonuclease that releases 5'-nucleoside monophosphates and is involved in maturation of structured RNAs.</text>
</comment>
<dbReference type="InterPro" id="IPR013223">
    <property type="entry name" value="RNase_B_OB_dom"/>
</dbReference>
<feature type="compositionally biased region" description="Basic residues" evidence="9">
    <location>
        <begin position="764"/>
        <end position="781"/>
    </location>
</feature>
<sequence length="837" mass="95764">MSKTKKSNKTIKDPFAKREAGKYDNPIVSREAILAHLEKINTPQTHWQMVEEFHLQDDEQIEALRRRLIAMCRDGQLFENRRRQFMPISAAELIQGRIQGHKDGYGFVIPDDGSSDLHLSQKQMRKVFDGDKVNVREVSDNRGKREAIIVEIMQRNTHQIVGRFYMQGEAGYVVPDNRRITQEILVNQQDMKDAQHGQFVVAEILVQPDNRQNPIGRITEVLGDHLAPGMEIDVALRSHEIPHEFNQAVLDQVKAIPDEVEEKDKAQRIDLRDLPLVTIDGEDAKDFDDAVYAKYNPKTKGYTLYVAIADVSHYVGVNTPLDIEAQNRGNSVYFPEFVVPMLPEKLSNGLCSLKPKVDRLCMVCEMTISQKGRLSGYKFYEGILHSHARLTYNLVGKILSEDSENEAAMEEREQLREQYDYIVPQLEDLHGLYKVLRKSRTERGAIDFETTETRIIFNSERKIEDIVPVVRNDAHKLIEECMLIANVATARFLEKQGMPSLYRVHQGPTEQKLANVKQYLNELGIILSGGEKPTPKDYAEVLQQVQDRPDAHLIQTMLLRSMSQAVYQPDNEGHFGLAFPAYTHFTSPIRRYPDLLVHRAIRGLIRSTKDDEALLKHIRRVDGAKPIPQKHIYPYDTTVLLQLGEQCSMTERRADDATRDVADFLKCEYMRSHIGDQFTGVVSSVTNFGLFVELNELFIEGLVHVSNLDSDFYNFDPVRMVLKGERTGKRFHMGDTVEVIVSRVDLDDRKIDFQLVDGSSVKRFKPKKKSSSKSAKGVRKRAVSDSDKKEVIEHSRSKKKALMEEAKQASKKKKPSKRQKLNKKKSAAKKSKKSKKK</sequence>
<dbReference type="Pfam" id="PF00773">
    <property type="entry name" value="RNB"/>
    <property type="match status" value="1"/>
</dbReference>
<evidence type="ECO:0000256" key="8">
    <source>
        <dbReference type="HAMAP-Rule" id="MF_01895"/>
    </source>
</evidence>
<dbReference type="NCBIfam" id="TIGR02063">
    <property type="entry name" value="RNase_R"/>
    <property type="match status" value="1"/>
</dbReference>
<dbReference type="InterPro" id="IPR011805">
    <property type="entry name" value="RNase_R"/>
</dbReference>
<dbReference type="EMBL" id="AAQH01000008">
    <property type="protein sequence ID" value="EAT12313.1"/>
    <property type="molecule type" value="Genomic_DNA"/>
</dbReference>
<dbReference type="GO" id="GO:0008859">
    <property type="term" value="F:exoribonuclease II activity"/>
    <property type="evidence" value="ECO:0007669"/>
    <property type="project" value="UniProtKB-UniRule"/>
</dbReference>
<dbReference type="GO" id="GO:0006402">
    <property type="term" value="P:mRNA catabolic process"/>
    <property type="evidence" value="ECO:0007669"/>
    <property type="project" value="TreeGrafter"/>
</dbReference>
<keyword evidence="6 8" id="KW-0269">Exonuclease</keyword>
<dbReference type="SUPFAM" id="SSF50249">
    <property type="entry name" value="Nucleic acid-binding proteins"/>
    <property type="match status" value="4"/>
</dbReference>
<keyword evidence="4 8" id="KW-0540">Nuclease</keyword>
<feature type="compositionally biased region" description="Basic residues" evidence="9">
    <location>
        <begin position="809"/>
        <end position="837"/>
    </location>
</feature>
<keyword evidence="7 8" id="KW-0694">RNA-binding</keyword>
<dbReference type="SMART" id="SM00357">
    <property type="entry name" value="CSP"/>
    <property type="match status" value="1"/>
</dbReference>
<dbReference type="InterPro" id="IPR003029">
    <property type="entry name" value="S1_domain"/>
</dbReference>
<comment type="caution">
    <text evidence="11">The sequence shown here is derived from an EMBL/GenBank/DDBJ whole genome shotgun (WGS) entry which is preliminary data.</text>
</comment>
<name>Q1N251_9GAMM</name>
<dbReference type="InterPro" id="IPR012340">
    <property type="entry name" value="NA-bd_OB-fold"/>
</dbReference>
<dbReference type="GO" id="GO:0003723">
    <property type="term" value="F:RNA binding"/>
    <property type="evidence" value="ECO:0007669"/>
    <property type="project" value="UniProtKB-UniRule"/>
</dbReference>
<feature type="compositionally biased region" description="Basic and acidic residues" evidence="9">
    <location>
        <begin position="782"/>
        <end position="808"/>
    </location>
</feature>
<dbReference type="PROSITE" id="PS50126">
    <property type="entry name" value="S1"/>
    <property type="match status" value="1"/>
</dbReference>
<dbReference type="HOGENOM" id="CLU_002333_7_0_6"/>
<dbReference type="Proteomes" id="UP000004263">
    <property type="component" value="Unassembled WGS sequence"/>
</dbReference>
<accession>Q1N251</accession>
<dbReference type="Pfam" id="PF17876">
    <property type="entry name" value="CSD2"/>
    <property type="match status" value="1"/>
</dbReference>
<keyword evidence="12" id="KW-1185">Reference proteome</keyword>
<dbReference type="CDD" id="cd04471">
    <property type="entry name" value="S1_RNase_R"/>
    <property type="match status" value="1"/>
</dbReference>
<dbReference type="STRING" id="207949.RED65_15778"/>
<evidence type="ECO:0000256" key="3">
    <source>
        <dbReference type="ARBA" id="ARBA00022490"/>
    </source>
</evidence>
<dbReference type="SMART" id="SM00316">
    <property type="entry name" value="S1"/>
    <property type="match status" value="1"/>
</dbReference>
<dbReference type="RefSeq" id="WP_007018364.1">
    <property type="nucleotide sequence ID" value="NZ_CH724116.1"/>
</dbReference>
<dbReference type="Pfam" id="PF08206">
    <property type="entry name" value="OB_RNB"/>
    <property type="match status" value="1"/>
</dbReference>
<dbReference type="PANTHER" id="PTHR23355:SF9">
    <property type="entry name" value="DIS3-LIKE EXONUCLEASE 2"/>
    <property type="match status" value="1"/>
</dbReference>
<dbReference type="PROSITE" id="PS01175">
    <property type="entry name" value="RIBONUCLEASE_II"/>
    <property type="match status" value="1"/>
</dbReference>
<dbReference type="InterPro" id="IPR040476">
    <property type="entry name" value="CSD2"/>
</dbReference>
<feature type="region of interest" description="Disordered" evidence="9">
    <location>
        <begin position="764"/>
        <end position="837"/>
    </location>
</feature>
<dbReference type="InterPro" id="IPR001900">
    <property type="entry name" value="RNase_II/R"/>
</dbReference>
<dbReference type="Pfam" id="PF00575">
    <property type="entry name" value="S1"/>
    <property type="match status" value="1"/>
</dbReference>
<dbReference type="GO" id="GO:0005829">
    <property type="term" value="C:cytosol"/>
    <property type="evidence" value="ECO:0007669"/>
    <property type="project" value="UniProtKB-ARBA"/>
</dbReference>
<evidence type="ECO:0000259" key="10">
    <source>
        <dbReference type="PROSITE" id="PS50126"/>
    </source>
</evidence>
<protein>
    <recommendedName>
        <fullName evidence="8">Ribonuclease R</fullName>
        <shortName evidence="8">RNase R</shortName>
        <ecNumber evidence="8">3.1.13.1</ecNumber>
    </recommendedName>
</protein>
<dbReference type="OrthoDB" id="9764149at2"/>
<evidence type="ECO:0000313" key="11">
    <source>
        <dbReference type="EMBL" id="EAT12313.1"/>
    </source>
</evidence>
<proteinExistence type="inferred from homology"/>
<evidence type="ECO:0000256" key="5">
    <source>
        <dbReference type="ARBA" id="ARBA00022801"/>
    </source>
</evidence>
<evidence type="ECO:0000256" key="7">
    <source>
        <dbReference type="ARBA" id="ARBA00022884"/>
    </source>
</evidence>
<dbReference type="Gene3D" id="2.40.50.140">
    <property type="entry name" value="Nucleic acid-binding proteins"/>
    <property type="match status" value="2"/>
</dbReference>
<feature type="domain" description="S1 motif" evidence="10">
    <location>
        <begin position="675"/>
        <end position="756"/>
    </location>
</feature>
<dbReference type="HAMAP" id="MF_01895">
    <property type="entry name" value="RNase_R"/>
    <property type="match status" value="1"/>
</dbReference>
<dbReference type="InterPro" id="IPR011129">
    <property type="entry name" value="CSD"/>
</dbReference>
<dbReference type="SMART" id="SM00955">
    <property type="entry name" value="RNB"/>
    <property type="match status" value="1"/>
</dbReference>
<gene>
    <name evidence="8" type="primary">rnr</name>
    <name evidence="11" type="ORF">RED65_15778</name>
</gene>
<dbReference type="EC" id="3.1.13.1" evidence="8"/>
<evidence type="ECO:0000256" key="1">
    <source>
        <dbReference type="ARBA" id="ARBA00001849"/>
    </source>
</evidence>
<dbReference type="InterPro" id="IPR050180">
    <property type="entry name" value="RNR_Ribonuclease"/>
</dbReference>
<dbReference type="InterPro" id="IPR022966">
    <property type="entry name" value="RNase_II/R_CS"/>
</dbReference>
<keyword evidence="5 8" id="KW-0378">Hydrolase</keyword>
<comment type="subcellular location">
    <subcellularLocation>
        <location evidence="2 8">Cytoplasm</location>
    </subcellularLocation>
</comment>
<dbReference type="InterPro" id="IPR004476">
    <property type="entry name" value="RNase_II/RNase_R"/>
</dbReference>
<evidence type="ECO:0000256" key="4">
    <source>
        <dbReference type="ARBA" id="ARBA00022722"/>
    </source>
</evidence>
<comment type="catalytic activity">
    <reaction evidence="1 8">
        <text>Exonucleolytic cleavage in the 3'- to 5'-direction to yield nucleoside 5'-phosphates.</text>
        <dbReference type="EC" id="3.1.13.1"/>
    </reaction>
</comment>
<keyword evidence="3 8" id="KW-0963">Cytoplasm</keyword>
<evidence type="ECO:0000256" key="6">
    <source>
        <dbReference type="ARBA" id="ARBA00022839"/>
    </source>
</evidence>
<organism evidence="11 12">
    <name type="scientific">Bermanella marisrubri</name>
    <dbReference type="NCBI Taxonomy" id="207949"/>
    <lineage>
        <taxon>Bacteria</taxon>
        <taxon>Pseudomonadati</taxon>
        <taxon>Pseudomonadota</taxon>
        <taxon>Gammaproteobacteria</taxon>
        <taxon>Oceanospirillales</taxon>
        <taxon>Oceanospirillaceae</taxon>
        <taxon>Bermanella</taxon>
    </lineage>
</organism>
<dbReference type="NCBIfam" id="TIGR00358">
    <property type="entry name" value="3_prime_RNase"/>
    <property type="match status" value="1"/>
</dbReference>
<reference evidence="11 12" key="1">
    <citation type="submission" date="2006-03" db="EMBL/GenBank/DDBJ databases">
        <authorList>
            <person name="Pinhassi J."/>
            <person name="Pedros-Alio C."/>
            <person name="Ferriera S."/>
            <person name="Johnson J."/>
            <person name="Kravitz S."/>
            <person name="Halpern A."/>
            <person name="Remington K."/>
            <person name="Beeson K."/>
            <person name="Tran B."/>
            <person name="Rogers Y.-H."/>
            <person name="Friedman R."/>
            <person name="Venter J.C."/>
        </authorList>
    </citation>
    <scope>NUCLEOTIDE SEQUENCE [LARGE SCALE GENOMIC DNA]</scope>
    <source>
        <strain evidence="11 12">RED65</strain>
    </source>
</reference>
<dbReference type="NCBIfam" id="NF008648">
    <property type="entry name" value="PRK11642.1"/>
    <property type="match status" value="1"/>
</dbReference>
<evidence type="ECO:0000313" key="12">
    <source>
        <dbReference type="Proteomes" id="UP000004263"/>
    </source>
</evidence>
<evidence type="ECO:0000256" key="2">
    <source>
        <dbReference type="ARBA" id="ARBA00004496"/>
    </source>
</evidence>
<evidence type="ECO:0000256" key="9">
    <source>
        <dbReference type="SAM" id="MobiDB-lite"/>
    </source>
</evidence>
<dbReference type="PANTHER" id="PTHR23355">
    <property type="entry name" value="RIBONUCLEASE"/>
    <property type="match status" value="1"/>
</dbReference>
<dbReference type="AlphaFoldDB" id="Q1N251"/>
<comment type="similarity">
    <text evidence="8">Belongs to the RNR ribonuclease family. RNase R subfamily.</text>
</comment>